<dbReference type="Gene3D" id="3.40.20.10">
    <property type="entry name" value="Severin"/>
    <property type="match status" value="2"/>
</dbReference>
<dbReference type="PANTHER" id="PTHR11977">
    <property type="entry name" value="VILLIN"/>
    <property type="match status" value="1"/>
</dbReference>
<dbReference type="AlphaFoldDB" id="A0A3P6TC80"/>
<dbReference type="SUPFAM" id="SSF55753">
    <property type="entry name" value="Actin depolymerizing proteins"/>
    <property type="match status" value="2"/>
</dbReference>
<feature type="domain" description="Gelsolin-like" evidence="2">
    <location>
        <begin position="66"/>
        <end position="125"/>
    </location>
</feature>
<feature type="region of interest" description="Disordered" evidence="1">
    <location>
        <begin position="141"/>
        <end position="161"/>
    </location>
</feature>
<dbReference type="Proteomes" id="UP000281553">
    <property type="component" value="Unassembled WGS sequence"/>
</dbReference>
<dbReference type="InterPro" id="IPR007122">
    <property type="entry name" value="Villin/Gelsolin"/>
</dbReference>
<accession>A0A3P6TC80</accession>
<evidence type="ECO:0000313" key="4">
    <source>
        <dbReference type="Proteomes" id="UP000281553"/>
    </source>
</evidence>
<evidence type="ECO:0000259" key="2">
    <source>
        <dbReference type="Pfam" id="PF00626"/>
    </source>
</evidence>
<dbReference type="GO" id="GO:0051015">
    <property type="term" value="F:actin filament binding"/>
    <property type="evidence" value="ECO:0007669"/>
    <property type="project" value="InterPro"/>
</dbReference>
<dbReference type="GO" id="GO:0015629">
    <property type="term" value="C:actin cytoskeleton"/>
    <property type="evidence" value="ECO:0007669"/>
    <property type="project" value="TreeGrafter"/>
</dbReference>
<evidence type="ECO:0000313" key="3">
    <source>
        <dbReference type="EMBL" id="VDK85762.1"/>
    </source>
</evidence>
<evidence type="ECO:0000256" key="1">
    <source>
        <dbReference type="SAM" id="MobiDB-lite"/>
    </source>
</evidence>
<protein>
    <recommendedName>
        <fullName evidence="2">Gelsolin-like domain-containing protein</fullName>
    </recommendedName>
</protein>
<name>A0A3P6TC80_DIBLA</name>
<feature type="compositionally biased region" description="Basic residues" evidence="1">
    <location>
        <begin position="151"/>
        <end position="161"/>
    </location>
</feature>
<gene>
    <name evidence="3" type="ORF">DILT_LOCUS3755</name>
</gene>
<dbReference type="InterPro" id="IPR029006">
    <property type="entry name" value="ADF-H/Gelsolin-like_dom_sf"/>
</dbReference>
<proteinExistence type="predicted"/>
<reference evidence="3 4" key="1">
    <citation type="submission" date="2018-11" db="EMBL/GenBank/DDBJ databases">
        <authorList>
            <consortium name="Pathogen Informatics"/>
        </authorList>
    </citation>
    <scope>NUCLEOTIDE SEQUENCE [LARGE SCALE GENOMIC DNA]</scope>
</reference>
<dbReference type="OrthoDB" id="6375767at2759"/>
<dbReference type="PANTHER" id="PTHR11977:SF130">
    <property type="entry name" value="SEVERIN"/>
    <property type="match status" value="1"/>
</dbReference>
<dbReference type="SMART" id="SM00262">
    <property type="entry name" value="GEL"/>
    <property type="match status" value="1"/>
</dbReference>
<keyword evidence="4" id="KW-1185">Reference proteome</keyword>
<dbReference type="InterPro" id="IPR007123">
    <property type="entry name" value="Gelsolin-like_dom"/>
</dbReference>
<organism evidence="3 4">
    <name type="scientific">Dibothriocephalus latus</name>
    <name type="common">Fish tapeworm</name>
    <name type="synonym">Diphyllobothrium latum</name>
    <dbReference type="NCBI Taxonomy" id="60516"/>
    <lineage>
        <taxon>Eukaryota</taxon>
        <taxon>Metazoa</taxon>
        <taxon>Spiralia</taxon>
        <taxon>Lophotrochozoa</taxon>
        <taxon>Platyhelminthes</taxon>
        <taxon>Cestoda</taxon>
        <taxon>Eucestoda</taxon>
        <taxon>Diphyllobothriidea</taxon>
        <taxon>Diphyllobothriidae</taxon>
        <taxon>Dibothriocephalus</taxon>
    </lineage>
</organism>
<dbReference type="GO" id="GO:0008154">
    <property type="term" value="P:actin polymerization or depolymerization"/>
    <property type="evidence" value="ECO:0007669"/>
    <property type="project" value="TreeGrafter"/>
</dbReference>
<dbReference type="EMBL" id="UYRU01044207">
    <property type="protein sequence ID" value="VDK85762.1"/>
    <property type="molecule type" value="Genomic_DNA"/>
</dbReference>
<sequence length="260" mass="29752">MFELISLFDDKAIIHREIEYFESSLFLSYFPCFGIFRNGLKSAFDKEKAKEYKPRLLHFKLIGKKVEFREAPCSKKALDKGDVFILDRGLSLTQWNGANCDQEERVKARKYIETLVKNRQGKIQVEFYDEEDLLPENEFTKQLSDEDVPQRPKKVPFPKSMHRLSDESGQIKLTPVYSGKAYRAGINSEDVTFINAPSGLFVYIGPTASPKERASAWSEANKYLKATNHPYGPLILLHAGETSFELSDVWDDGLDVGLEH</sequence>
<dbReference type="GO" id="GO:0005737">
    <property type="term" value="C:cytoplasm"/>
    <property type="evidence" value="ECO:0007669"/>
    <property type="project" value="TreeGrafter"/>
</dbReference>
<dbReference type="Pfam" id="PF00626">
    <property type="entry name" value="Gelsolin"/>
    <property type="match status" value="1"/>
</dbReference>